<protein>
    <submittedName>
        <fullName evidence="5">GntR family transcriptional regulator</fullName>
    </submittedName>
</protein>
<dbReference type="Proteomes" id="UP000652760">
    <property type="component" value="Unassembled WGS sequence"/>
</dbReference>
<dbReference type="InterPro" id="IPR000524">
    <property type="entry name" value="Tscrpt_reg_HTH_GntR"/>
</dbReference>
<evidence type="ECO:0000256" key="2">
    <source>
        <dbReference type="ARBA" id="ARBA00023125"/>
    </source>
</evidence>
<proteinExistence type="predicted"/>
<dbReference type="SMART" id="SM00345">
    <property type="entry name" value="HTH_GNTR"/>
    <property type="match status" value="1"/>
</dbReference>
<evidence type="ECO:0000256" key="1">
    <source>
        <dbReference type="ARBA" id="ARBA00023015"/>
    </source>
</evidence>
<dbReference type="Pfam" id="PF00392">
    <property type="entry name" value="GntR"/>
    <property type="match status" value="1"/>
</dbReference>
<dbReference type="RefSeq" id="WP_200195859.1">
    <property type="nucleotide sequence ID" value="NZ_JAENHM010000058.1"/>
</dbReference>
<keyword evidence="3" id="KW-0804">Transcription</keyword>
<dbReference type="InterPro" id="IPR011711">
    <property type="entry name" value="GntR_C"/>
</dbReference>
<dbReference type="InterPro" id="IPR008920">
    <property type="entry name" value="TF_FadR/GntR_C"/>
</dbReference>
<dbReference type="InterPro" id="IPR036390">
    <property type="entry name" value="WH_DNA-bd_sf"/>
</dbReference>
<dbReference type="SUPFAM" id="SSF48008">
    <property type="entry name" value="GntR ligand-binding domain-like"/>
    <property type="match status" value="1"/>
</dbReference>
<dbReference type="Pfam" id="PF07729">
    <property type="entry name" value="FCD"/>
    <property type="match status" value="1"/>
</dbReference>
<dbReference type="PRINTS" id="PR00035">
    <property type="entry name" value="HTHGNTR"/>
</dbReference>
<dbReference type="PANTHER" id="PTHR43537:SF24">
    <property type="entry name" value="GLUCONATE OPERON TRANSCRIPTIONAL REPRESSOR"/>
    <property type="match status" value="1"/>
</dbReference>
<evidence type="ECO:0000313" key="6">
    <source>
        <dbReference type="Proteomes" id="UP000652760"/>
    </source>
</evidence>
<dbReference type="EMBL" id="JAENHM010000058">
    <property type="protein sequence ID" value="MBK1839787.1"/>
    <property type="molecule type" value="Genomic_DNA"/>
</dbReference>
<keyword evidence="6" id="KW-1185">Reference proteome</keyword>
<keyword evidence="1" id="KW-0805">Transcription regulation</keyword>
<dbReference type="PANTHER" id="PTHR43537">
    <property type="entry name" value="TRANSCRIPTIONAL REGULATOR, GNTR FAMILY"/>
    <property type="match status" value="1"/>
</dbReference>
<evidence type="ECO:0000313" key="5">
    <source>
        <dbReference type="EMBL" id="MBK1839787.1"/>
    </source>
</evidence>
<name>A0ABS1F8S6_9PROT</name>
<sequence>MPRASDSAYSEIKSWIQQGEVPPGGLIDEAETAKRLGISRTPVREALLRLQTEGFVEIGRGKGIRVLPLSSTDMREIYQVISGLEVVAVSVLARSRPSSEQLETLFEAVRRMEKAIADGNVSDWGDADEMFHRELMRLSGNRKLYEVGCQMRDFALRAHMVALRLQTDEYRKSSTDSHAELIRSILSRSGTVAAECHFKQRLRGEDALVGVVDKFHISTL</sequence>
<keyword evidence="2" id="KW-0238">DNA-binding</keyword>
<feature type="domain" description="HTH gntR-type" evidence="4">
    <location>
        <begin position="2"/>
        <end position="69"/>
    </location>
</feature>
<accession>A0ABS1F8S6</accession>
<gene>
    <name evidence="5" type="ORF">JHL17_20480</name>
</gene>
<dbReference type="SMART" id="SM00895">
    <property type="entry name" value="FCD"/>
    <property type="match status" value="1"/>
</dbReference>
<dbReference type="CDD" id="cd07377">
    <property type="entry name" value="WHTH_GntR"/>
    <property type="match status" value="1"/>
</dbReference>
<dbReference type="SUPFAM" id="SSF46785">
    <property type="entry name" value="Winged helix' DNA-binding domain"/>
    <property type="match status" value="1"/>
</dbReference>
<dbReference type="Gene3D" id="1.20.120.530">
    <property type="entry name" value="GntR ligand-binding domain-like"/>
    <property type="match status" value="1"/>
</dbReference>
<organism evidence="5 6">
    <name type="scientific">Azospirillum endophyticum</name>
    <dbReference type="NCBI Taxonomy" id="2800326"/>
    <lineage>
        <taxon>Bacteria</taxon>
        <taxon>Pseudomonadati</taxon>
        <taxon>Pseudomonadota</taxon>
        <taxon>Alphaproteobacteria</taxon>
        <taxon>Rhodospirillales</taxon>
        <taxon>Azospirillaceae</taxon>
        <taxon>Azospirillum</taxon>
    </lineage>
</organism>
<comment type="caution">
    <text evidence="5">The sequence shown here is derived from an EMBL/GenBank/DDBJ whole genome shotgun (WGS) entry which is preliminary data.</text>
</comment>
<evidence type="ECO:0000259" key="4">
    <source>
        <dbReference type="PROSITE" id="PS50949"/>
    </source>
</evidence>
<dbReference type="Gene3D" id="1.10.10.10">
    <property type="entry name" value="Winged helix-like DNA-binding domain superfamily/Winged helix DNA-binding domain"/>
    <property type="match status" value="1"/>
</dbReference>
<evidence type="ECO:0000256" key="3">
    <source>
        <dbReference type="ARBA" id="ARBA00023163"/>
    </source>
</evidence>
<dbReference type="PROSITE" id="PS50949">
    <property type="entry name" value="HTH_GNTR"/>
    <property type="match status" value="1"/>
</dbReference>
<reference evidence="6" key="1">
    <citation type="submission" date="2021-01" db="EMBL/GenBank/DDBJ databases">
        <title>Genome public.</title>
        <authorList>
            <person name="Liu C."/>
            <person name="Sun Q."/>
        </authorList>
    </citation>
    <scope>NUCLEOTIDE SEQUENCE [LARGE SCALE GENOMIC DNA]</scope>
    <source>
        <strain evidence="6">YIM B02556</strain>
    </source>
</reference>
<dbReference type="InterPro" id="IPR036388">
    <property type="entry name" value="WH-like_DNA-bd_sf"/>
</dbReference>